<protein>
    <submittedName>
        <fullName evidence="1">Uncharacterized protein</fullName>
    </submittedName>
</protein>
<dbReference type="EMBL" id="JH600068">
    <property type="protein sequence ID" value="EIG52747.1"/>
    <property type="molecule type" value="Genomic_DNA"/>
</dbReference>
<name>I2PYZ1_9BACT</name>
<gene>
    <name evidence="1" type="ORF">DesU5LDRAFT_1046</name>
</gene>
<accession>I2PYZ1</accession>
<dbReference type="HOGENOM" id="CLU_2972085_0_0_7"/>
<sequence length="58" mass="6161">MSGTTFTICSYPVIVLTVVSRLIGPPTLAMNVFVHTPPAFAAGTLLPLAGGFRWILFP</sequence>
<dbReference type="AlphaFoldDB" id="I2PYZ1"/>
<organism evidence="1">
    <name type="scientific">Desulfovibrio sp. U5L</name>
    <dbReference type="NCBI Taxonomy" id="596152"/>
    <lineage>
        <taxon>Bacteria</taxon>
        <taxon>Pseudomonadati</taxon>
        <taxon>Thermodesulfobacteriota</taxon>
        <taxon>Desulfovibrionia</taxon>
        <taxon>Desulfovibrionales</taxon>
        <taxon>Desulfovibrionaceae</taxon>
        <taxon>Desulfovibrio</taxon>
    </lineage>
</organism>
<reference evidence="1" key="1">
    <citation type="submission" date="2011-11" db="EMBL/GenBank/DDBJ databases">
        <title>Improved High-Quality Draft sequence of Desulfovibrio sp. U5L.</title>
        <authorList>
            <consortium name="US DOE Joint Genome Institute"/>
            <person name="Lucas S."/>
            <person name="Han J."/>
            <person name="Lapidus A."/>
            <person name="Cheng J.-F."/>
            <person name="Goodwin L."/>
            <person name="Pitluck S."/>
            <person name="Peters L."/>
            <person name="Ovchinnikova G."/>
            <person name="Held B."/>
            <person name="Detter J.C."/>
            <person name="Han C."/>
            <person name="Tapia R."/>
            <person name="Land M."/>
            <person name="Hauser L."/>
            <person name="Kyrpides N."/>
            <person name="Ivanova N."/>
            <person name="Pagani I."/>
            <person name="Gabster J."/>
            <person name="Walker C."/>
            <person name="Stolyar S."/>
            <person name="Stahl D."/>
            <person name="Arkin A."/>
            <person name="Dehal P."/>
            <person name="Hazen T."/>
            <person name="Woyke T."/>
        </authorList>
    </citation>
    <scope>NUCLEOTIDE SEQUENCE [LARGE SCALE GENOMIC DNA]</scope>
    <source>
        <strain evidence="1">U5L</strain>
    </source>
</reference>
<proteinExistence type="predicted"/>
<evidence type="ECO:0000313" key="1">
    <source>
        <dbReference type="EMBL" id="EIG52747.1"/>
    </source>
</evidence>